<dbReference type="SUPFAM" id="SSF46767">
    <property type="entry name" value="Methylated DNA-protein cysteine methyltransferase, C-terminal domain"/>
    <property type="match status" value="1"/>
</dbReference>
<dbReference type="PANTHER" id="PTHR42942:SF1">
    <property type="entry name" value="ALKYLTRANSFERASE-LIKE PROTEIN 1"/>
    <property type="match status" value="1"/>
</dbReference>
<dbReference type="EC" id="2.1.1.63" evidence="3"/>
<dbReference type="RefSeq" id="WP_095533319.1">
    <property type="nucleotide sequence ID" value="NZ_AP024907.1"/>
</dbReference>
<keyword evidence="3" id="KW-0808">Transferase</keyword>
<dbReference type="InterPro" id="IPR052520">
    <property type="entry name" value="ATL_DNA_repair"/>
</dbReference>
<dbReference type="GO" id="GO:0003908">
    <property type="term" value="F:methylated-DNA-[protein]-cysteine S-methyltransferase activity"/>
    <property type="evidence" value="ECO:0007669"/>
    <property type="project" value="UniProtKB-EC"/>
</dbReference>
<name>A0A1N6M6X4_9VIBR</name>
<dbReference type="GO" id="GO:0032259">
    <property type="term" value="P:methylation"/>
    <property type="evidence" value="ECO:0007669"/>
    <property type="project" value="UniProtKB-KW"/>
</dbReference>
<keyword evidence="1" id="KW-0227">DNA damage</keyword>
<dbReference type="EMBL" id="FSSB01000018">
    <property type="protein sequence ID" value="SIO95179.1"/>
    <property type="molecule type" value="Genomic_DNA"/>
</dbReference>
<proteinExistence type="predicted"/>
<evidence type="ECO:0000313" key="3">
    <source>
        <dbReference type="EMBL" id="SIO95179.1"/>
    </source>
</evidence>
<dbReference type="Gene3D" id="1.10.10.10">
    <property type="entry name" value="Winged helix-like DNA-binding domain superfamily/Winged helix DNA-binding domain"/>
    <property type="match status" value="1"/>
</dbReference>
<accession>A0A1N6M6X4</accession>
<reference evidence="3 4" key="1">
    <citation type="submission" date="2016-12" db="EMBL/GenBank/DDBJ databases">
        <authorList>
            <person name="Song W.-J."/>
            <person name="Kurnit D.M."/>
        </authorList>
    </citation>
    <scope>NUCLEOTIDE SEQUENCE [LARGE SCALE GENOMIC DNA]</scope>
    <source>
        <strain evidence="3 4">CECT 9026</strain>
    </source>
</reference>
<organism evidence="3 4">
    <name type="scientific">Vibrio spartinae</name>
    <dbReference type="NCBI Taxonomy" id="1918945"/>
    <lineage>
        <taxon>Bacteria</taxon>
        <taxon>Pseudomonadati</taxon>
        <taxon>Pseudomonadota</taxon>
        <taxon>Gammaproteobacteria</taxon>
        <taxon>Vibrionales</taxon>
        <taxon>Vibrionaceae</taxon>
        <taxon>Vibrio</taxon>
    </lineage>
</organism>
<dbReference type="Proteomes" id="UP000184774">
    <property type="component" value="Unassembled WGS sequence"/>
</dbReference>
<dbReference type="OrthoDB" id="9132167at2"/>
<evidence type="ECO:0000259" key="2">
    <source>
        <dbReference type="Pfam" id="PF01035"/>
    </source>
</evidence>
<protein>
    <submittedName>
        <fullName evidence="3">Methylated-DNA--protein-cysteine methyltransferase</fullName>
        <ecNumber evidence="3">2.1.1.63</ecNumber>
    </submittedName>
</protein>
<dbReference type="CDD" id="cd06445">
    <property type="entry name" value="ATase"/>
    <property type="match status" value="1"/>
</dbReference>
<dbReference type="InterPro" id="IPR014048">
    <property type="entry name" value="MethylDNA_cys_MeTrfase_DNA-bd"/>
</dbReference>
<evidence type="ECO:0000256" key="1">
    <source>
        <dbReference type="ARBA" id="ARBA00022763"/>
    </source>
</evidence>
<sequence>MAHSDDKQQFLAQVFTVIHQIPPGKVSTYGDVAKMAGYPGYARHVGKALGQLPKGSTLPWFRVINSKGEISLSGPDFERQRTELVAEGIPISSNGKISLRCYRWQPGSM</sequence>
<keyword evidence="3" id="KW-0489">Methyltransferase</keyword>
<evidence type="ECO:0000313" key="4">
    <source>
        <dbReference type="Proteomes" id="UP000184774"/>
    </source>
</evidence>
<feature type="domain" description="Methylated-DNA-[protein]-cysteine S-methyltransferase DNA binding" evidence="2">
    <location>
        <begin position="10"/>
        <end position="89"/>
    </location>
</feature>
<dbReference type="InterPro" id="IPR036388">
    <property type="entry name" value="WH-like_DNA-bd_sf"/>
</dbReference>
<gene>
    <name evidence="3" type="primary">ogt</name>
    <name evidence="3" type="ORF">VSP9026_02918</name>
</gene>
<dbReference type="InterPro" id="IPR036217">
    <property type="entry name" value="MethylDNA_cys_MeTrfase_DNAb"/>
</dbReference>
<dbReference type="AlphaFoldDB" id="A0A1N6M6X4"/>
<dbReference type="Pfam" id="PF01035">
    <property type="entry name" value="DNA_binding_1"/>
    <property type="match status" value="1"/>
</dbReference>
<dbReference type="GO" id="GO:0006281">
    <property type="term" value="P:DNA repair"/>
    <property type="evidence" value="ECO:0007669"/>
    <property type="project" value="InterPro"/>
</dbReference>
<dbReference type="PANTHER" id="PTHR42942">
    <property type="entry name" value="6-O-METHYLGUANINE DNA METHYLTRANSFERASE"/>
    <property type="match status" value="1"/>
</dbReference>